<comment type="caution">
    <text evidence="2">The sequence shown here is derived from an EMBL/GenBank/DDBJ whole genome shotgun (WGS) entry which is preliminary data.</text>
</comment>
<dbReference type="AlphaFoldDB" id="A0A8H7H3G4"/>
<name>A0A8H7H3G4_9AGAM</name>
<evidence type="ECO:0000256" key="1">
    <source>
        <dbReference type="SAM" id="MobiDB-lite"/>
    </source>
</evidence>
<feature type="compositionally biased region" description="Basic residues" evidence="1">
    <location>
        <begin position="112"/>
        <end position="122"/>
    </location>
</feature>
<feature type="compositionally biased region" description="Pro residues" evidence="1">
    <location>
        <begin position="123"/>
        <end position="149"/>
    </location>
</feature>
<proteinExistence type="predicted"/>
<dbReference type="Proteomes" id="UP000650582">
    <property type="component" value="Unassembled WGS sequence"/>
</dbReference>
<sequence length="149" mass="16376">MQIPCPRQAPCPSTPPEATHPCLLPRKAHVPGKVPNKDALLNHQGGSLVASPPKEPCQKEPSKSATNPKEMQRLKQKAKNNRDQPATKRQKSSRVVELAVDKEAKEQGPSKQKIRPRMRPKRNPTPEPKPTSQLSPPPPPPLPLPPPQP</sequence>
<feature type="region of interest" description="Disordered" evidence="1">
    <location>
        <begin position="1"/>
        <end position="149"/>
    </location>
</feature>
<organism evidence="2 3">
    <name type="scientific">Rhizoctonia solani</name>
    <dbReference type="NCBI Taxonomy" id="456999"/>
    <lineage>
        <taxon>Eukaryota</taxon>
        <taxon>Fungi</taxon>
        <taxon>Dikarya</taxon>
        <taxon>Basidiomycota</taxon>
        <taxon>Agaricomycotina</taxon>
        <taxon>Agaricomycetes</taxon>
        <taxon>Cantharellales</taxon>
        <taxon>Ceratobasidiaceae</taxon>
        <taxon>Rhizoctonia</taxon>
    </lineage>
</organism>
<protein>
    <submittedName>
        <fullName evidence="2">Uncharacterized protein</fullName>
    </submittedName>
</protein>
<evidence type="ECO:0000313" key="3">
    <source>
        <dbReference type="Proteomes" id="UP000650582"/>
    </source>
</evidence>
<evidence type="ECO:0000313" key="2">
    <source>
        <dbReference type="EMBL" id="KAF8676116.1"/>
    </source>
</evidence>
<reference evidence="2" key="1">
    <citation type="submission" date="2020-09" db="EMBL/GenBank/DDBJ databases">
        <title>Comparative genome analyses of four rice-infecting Rhizoctonia solani isolates reveal extensive enrichment of homogalacturonan modification genes.</title>
        <authorList>
            <person name="Lee D.-Y."/>
            <person name="Jeon J."/>
            <person name="Kim K.-T."/>
            <person name="Cheong K."/>
            <person name="Song H."/>
            <person name="Choi G."/>
            <person name="Ko J."/>
            <person name="Opiyo S.O."/>
            <person name="Zuo S."/>
            <person name="Madhav S."/>
            <person name="Lee Y.-H."/>
            <person name="Wang G.-L."/>
        </authorList>
    </citation>
    <scope>NUCLEOTIDE SEQUENCE</scope>
    <source>
        <strain evidence="2">AG1-IA YN-7</strain>
    </source>
</reference>
<accession>A0A8H7H3G4</accession>
<gene>
    <name evidence="2" type="ORF">RHS04_06594</name>
</gene>
<dbReference type="EMBL" id="JACYCC010000077">
    <property type="protein sequence ID" value="KAF8676116.1"/>
    <property type="molecule type" value="Genomic_DNA"/>
</dbReference>
<feature type="compositionally biased region" description="Basic and acidic residues" evidence="1">
    <location>
        <begin position="99"/>
        <end position="108"/>
    </location>
</feature>